<keyword evidence="1" id="KW-0472">Membrane</keyword>
<dbReference type="Proteomes" id="UP001596507">
    <property type="component" value="Unassembled WGS sequence"/>
</dbReference>
<name>A0ABW2HJW0_9MICO</name>
<evidence type="ECO:0000313" key="2">
    <source>
        <dbReference type="EMBL" id="MFC7270303.1"/>
    </source>
</evidence>
<feature type="transmembrane region" description="Helical" evidence="1">
    <location>
        <begin position="271"/>
        <end position="292"/>
    </location>
</feature>
<feature type="transmembrane region" description="Helical" evidence="1">
    <location>
        <begin position="197"/>
        <end position="217"/>
    </location>
</feature>
<feature type="transmembrane region" description="Helical" evidence="1">
    <location>
        <begin position="378"/>
        <end position="402"/>
    </location>
</feature>
<dbReference type="EMBL" id="JBHTBE010000004">
    <property type="protein sequence ID" value="MFC7270303.1"/>
    <property type="molecule type" value="Genomic_DNA"/>
</dbReference>
<evidence type="ECO:0008006" key="4">
    <source>
        <dbReference type="Google" id="ProtNLM"/>
    </source>
</evidence>
<feature type="transmembrane region" description="Helical" evidence="1">
    <location>
        <begin position="152"/>
        <end position="177"/>
    </location>
</feature>
<keyword evidence="1" id="KW-0812">Transmembrane</keyword>
<keyword evidence="3" id="KW-1185">Reference proteome</keyword>
<feature type="transmembrane region" description="Helical" evidence="1">
    <location>
        <begin position="12"/>
        <end position="34"/>
    </location>
</feature>
<dbReference type="RefSeq" id="WP_262875232.1">
    <property type="nucleotide sequence ID" value="NZ_BAABKW010000007.1"/>
</dbReference>
<evidence type="ECO:0000256" key="1">
    <source>
        <dbReference type="SAM" id="Phobius"/>
    </source>
</evidence>
<feature type="transmembrane region" description="Helical" evidence="1">
    <location>
        <begin position="437"/>
        <end position="454"/>
    </location>
</feature>
<feature type="transmembrane region" description="Helical" evidence="1">
    <location>
        <begin position="229"/>
        <end position="251"/>
    </location>
</feature>
<evidence type="ECO:0000313" key="3">
    <source>
        <dbReference type="Proteomes" id="UP001596507"/>
    </source>
</evidence>
<organism evidence="2 3">
    <name type="scientific">Microbacterium fluvii</name>
    <dbReference type="NCBI Taxonomy" id="415215"/>
    <lineage>
        <taxon>Bacteria</taxon>
        <taxon>Bacillati</taxon>
        <taxon>Actinomycetota</taxon>
        <taxon>Actinomycetes</taxon>
        <taxon>Micrococcales</taxon>
        <taxon>Microbacteriaceae</taxon>
        <taxon>Microbacterium</taxon>
    </lineage>
</organism>
<gene>
    <name evidence="2" type="ORF">ACFQRL_15165</name>
</gene>
<reference evidence="3" key="1">
    <citation type="journal article" date="2019" name="Int. J. Syst. Evol. Microbiol.">
        <title>The Global Catalogue of Microorganisms (GCM) 10K type strain sequencing project: providing services to taxonomists for standard genome sequencing and annotation.</title>
        <authorList>
            <consortium name="The Broad Institute Genomics Platform"/>
            <consortium name="The Broad Institute Genome Sequencing Center for Infectious Disease"/>
            <person name="Wu L."/>
            <person name="Ma J."/>
        </authorList>
    </citation>
    <scope>NUCLEOTIDE SEQUENCE [LARGE SCALE GENOMIC DNA]</scope>
    <source>
        <strain evidence="3">CGMCC 1.15772</strain>
    </source>
</reference>
<proteinExistence type="predicted"/>
<feature type="transmembrane region" description="Helical" evidence="1">
    <location>
        <begin position="72"/>
        <end position="91"/>
    </location>
</feature>
<keyword evidence="1" id="KW-1133">Transmembrane helix</keyword>
<protein>
    <recommendedName>
        <fullName evidence="4">Oligosaccharide repeat unit polymerase</fullName>
    </recommendedName>
</protein>
<sequence length="468" mass="50841">MSQQIVATERREGTILISLGFATFGALGIVVPTIVLLNPDSGRSSAWMLTFAILIVASVRLSWLIARGRRRLFEFVFWLFCYVFFGLAPTVQLRADALSTTTAGLDPELDAPTAATAAVGIVGFAVGFWLARRAHGRTTSARFELAVSRRRLIVLTVVAVACSTYYVSRLGVGVLFSSRAEFSLVENLLWPDPTTNAMIAAISSFPILIAAHGWWSTAHTDSSRGAARVGAVMTAIAMLVTNPISSARYHFGVVWGSFLGPLGAYRTRLRTSLTMVGIVFGLLFVFPIADLFRRLDSVNADRSGFLGEYEGNGDYDAFGQLSNAILYDATMPFRFARQFLGILFFWLPRSIWSDKPTGSGVLLAEFREYSFTNLSAPIWAELLLSFGFIGVVIGSVLLAYLLGRLDSRFMTPEPSPIAAIAGAVFPFYLLILLRGSLLQATGILVVLILSLLFISQPRPAPGAAPPTP</sequence>
<feature type="transmembrane region" description="Helical" evidence="1">
    <location>
        <begin position="46"/>
        <end position="65"/>
    </location>
</feature>
<accession>A0ABW2HJW0</accession>
<comment type="caution">
    <text evidence="2">The sequence shown here is derived from an EMBL/GenBank/DDBJ whole genome shotgun (WGS) entry which is preliminary data.</text>
</comment>
<feature type="transmembrane region" description="Helical" evidence="1">
    <location>
        <begin position="414"/>
        <end position="431"/>
    </location>
</feature>
<feature type="transmembrane region" description="Helical" evidence="1">
    <location>
        <begin position="111"/>
        <end position="131"/>
    </location>
</feature>